<sequence length="239" mass="24884">MTMPQYRDAATEISALLDLEQPPVAVAFVEQVPDGVETTTAVSPSACAFWRRGEQEVFFAAAAQHYNCPVGSMVMGFDMPAEVMQELGGLVETMCGWSYLGAEEGAKIPSVGGNAGGAVYGPLGSFPVTPKAVVMWLTPKQAMVFNEAIGTASWAATPARVGGRPACAAIPLALGSATPTLSFGCIGMRTFTSIADDRMLAVVPGDQIESFTAALRSTAEANGKMLGFYQSRLAAVTAS</sequence>
<dbReference type="Pfam" id="PF02596">
    <property type="entry name" value="DUF169"/>
    <property type="match status" value="1"/>
</dbReference>
<organism evidence="1 2">
    <name type="scientific">Micromonospora craterilacus</name>
    <dbReference type="NCBI Taxonomy" id="1655439"/>
    <lineage>
        <taxon>Bacteria</taxon>
        <taxon>Bacillati</taxon>
        <taxon>Actinomycetota</taxon>
        <taxon>Actinomycetes</taxon>
        <taxon>Micromonosporales</taxon>
        <taxon>Micromonosporaceae</taxon>
        <taxon>Micromonospora</taxon>
    </lineage>
</organism>
<evidence type="ECO:0000313" key="2">
    <source>
        <dbReference type="Proteomes" id="UP000248924"/>
    </source>
</evidence>
<reference evidence="1 2" key="1">
    <citation type="submission" date="2018-01" db="EMBL/GenBank/DDBJ databases">
        <title>Draft genome sequence of Jishengella sp. NA12.</title>
        <authorList>
            <person name="Sahin N."/>
            <person name="Ay H."/>
            <person name="Saygin H."/>
        </authorList>
    </citation>
    <scope>NUCLEOTIDE SEQUENCE [LARGE SCALE GENOMIC DNA]</scope>
    <source>
        <strain evidence="1 2">NA12</strain>
    </source>
</reference>
<dbReference type="OrthoDB" id="149847at2"/>
<keyword evidence="2" id="KW-1185">Reference proteome</keyword>
<comment type="caution">
    <text evidence="1">The sequence shown here is derived from an EMBL/GenBank/DDBJ whole genome shotgun (WGS) entry which is preliminary data.</text>
</comment>
<dbReference type="PANTHER" id="PTHR37954">
    <property type="entry name" value="BLL4979 PROTEIN"/>
    <property type="match status" value="1"/>
</dbReference>
<evidence type="ECO:0000313" key="1">
    <source>
        <dbReference type="EMBL" id="PZG24121.1"/>
    </source>
</evidence>
<dbReference type="PANTHER" id="PTHR37954:SF3">
    <property type="entry name" value="DUF169 DOMAIN-CONTAINING PROTEIN"/>
    <property type="match status" value="1"/>
</dbReference>
<accession>A0A2W2EN12</accession>
<gene>
    <name evidence="1" type="ORF">C1I95_00990</name>
</gene>
<dbReference type="AlphaFoldDB" id="A0A2W2EN12"/>
<proteinExistence type="predicted"/>
<dbReference type="Proteomes" id="UP000248924">
    <property type="component" value="Unassembled WGS sequence"/>
</dbReference>
<name>A0A2W2EN12_9ACTN</name>
<protein>
    <submittedName>
        <fullName evidence="1">Uncharacterized protein</fullName>
    </submittedName>
</protein>
<dbReference type="EMBL" id="POTY01000003">
    <property type="protein sequence ID" value="PZG24121.1"/>
    <property type="molecule type" value="Genomic_DNA"/>
</dbReference>
<dbReference type="InterPro" id="IPR003748">
    <property type="entry name" value="DUF169"/>
</dbReference>